<dbReference type="Pfam" id="PF18759">
    <property type="entry name" value="Plavaka"/>
    <property type="match status" value="1"/>
</dbReference>
<dbReference type="InterPro" id="IPR041078">
    <property type="entry name" value="Plavaka"/>
</dbReference>
<dbReference type="EMBL" id="KN836149">
    <property type="protein sequence ID" value="KIK32683.1"/>
    <property type="molecule type" value="Genomic_DNA"/>
</dbReference>
<proteinExistence type="predicted"/>
<name>A0A0D0AL91_9AGAM</name>
<evidence type="ECO:0000313" key="1">
    <source>
        <dbReference type="EMBL" id="KIK32683.1"/>
    </source>
</evidence>
<dbReference type="OrthoDB" id="3199698at2759"/>
<organism evidence="1 2">
    <name type="scientific">Suillus luteus UH-Slu-Lm8-n1</name>
    <dbReference type="NCBI Taxonomy" id="930992"/>
    <lineage>
        <taxon>Eukaryota</taxon>
        <taxon>Fungi</taxon>
        <taxon>Dikarya</taxon>
        <taxon>Basidiomycota</taxon>
        <taxon>Agaricomycotina</taxon>
        <taxon>Agaricomycetes</taxon>
        <taxon>Agaricomycetidae</taxon>
        <taxon>Boletales</taxon>
        <taxon>Suillineae</taxon>
        <taxon>Suillaceae</taxon>
        <taxon>Suillus</taxon>
    </lineage>
</organism>
<protein>
    <submittedName>
        <fullName evidence="1">Uncharacterized protein</fullName>
    </submittedName>
</protein>
<accession>A0A0D0AL91</accession>
<dbReference type="STRING" id="930992.A0A0D0AL91"/>
<keyword evidence="2" id="KW-1185">Reference proteome</keyword>
<reference evidence="2" key="2">
    <citation type="submission" date="2015-01" db="EMBL/GenBank/DDBJ databases">
        <title>Evolutionary Origins and Diversification of the Mycorrhizal Mutualists.</title>
        <authorList>
            <consortium name="DOE Joint Genome Institute"/>
            <consortium name="Mycorrhizal Genomics Consortium"/>
            <person name="Kohler A."/>
            <person name="Kuo A."/>
            <person name="Nagy L.G."/>
            <person name="Floudas D."/>
            <person name="Copeland A."/>
            <person name="Barry K.W."/>
            <person name="Cichocki N."/>
            <person name="Veneault-Fourrey C."/>
            <person name="LaButti K."/>
            <person name="Lindquist E.A."/>
            <person name="Lipzen A."/>
            <person name="Lundell T."/>
            <person name="Morin E."/>
            <person name="Murat C."/>
            <person name="Riley R."/>
            <person name="Ohm R."/>
            <person name="Sun H."/>
            <person name="Tunlid A."/>
            <person name="Henrissat B."/>
            <person name="Grigoriev I.V."/>
            <person name="Hibbett D.S."/>
            <person name="Martin F."/>
        </authorList>
    </citation>
    <scope>NUCLEOTIDE SEQUENCE [LARGE SCALE GENOMIC DNA]</scope>
    <source>
        <strain evidence="2">UH-Slu-Lm8-n1</strain>
    </source>
</reference>
<gene>
    <name evidence="1" type="ORF">CY34DRAFT_100940</name>
</gene>
<dbReference type="Proteomes" id="UP000054485">
    <property type="component" value="Unassembled WGS sequence"/>
</dbReference>
<sequence>PFTNDFPQADIHQLLPFDLLHQLIKGAFKDHLVDWVVKYLRITHDRRYVVSLINFKLMALSYNTRIAAVASFPGLCRFHEGHDFRQWTGNDSKALMKVFILAIEGHIPQDMVCVFHTLLEFCFLIWRNIITEDTMNQIQDALTQFHHYHQIFETSGTAPHFSLPCQHSMTHYVDMIQLLAAPNRLCSSIT</sequence>
<feature type="non-terminal residue" evidence="1">
    <location>
        <position position="190"/>
    </location>
</feature>
<reference evidence="1 2" key="1">
    <citation type="submission" date="2014-04" db="EMBL/GenBank/DDBJ databases">
        <authorList>
            <consortium name="DOE Joint Genome Institute"/>
            <person name="Kuo A."/>
            <person name="Ruytinx J."/>
            <person name="Rineau F."/>
            <person name="Colpaert J."/>
            <person name="Kohler A."/>
            <person name="Nagy L.G."/>
            <person name="Floudas D."/>
            <person name="Copeland A."/>
            <person name="Barry K.W."/>
            <person name="Cichocki N."/>
            <person name="Veneault-Fourrey C."/>
            <person name="LaButti K."/>
            <person name="Lindquist E.A."/>
            <person name="Lipzen A."/>
            <person name="Lundell T."/>
            <person name="Morin E."/>
            <person name="Murat C."/>
            <person name="Sun H."/>
            <person name="Tunlid A."/>
            <person name="Henrissat B."/>
            <person name="Grigoriev I.V."/>
            <person name="Hibbett D.S."/>
            <person name="Martin F."/>
            <person name="Nordberg H.P."/>
            <person name="Cantor M.N."/>
            <person name="Hua S.X."/>
        </authorList>
    </citation>
    <scope>NUCLEOTIDE SEQUENCE [LARGE SCALE GENOMIC DNA]</scope>
    <source>
        <strain evidence="1 2">UH-Slu-Lm8-n1</strain>
    </source>
</reference>
<dbReference type="AlphaFoldDB" id="A0A0D0AL91"/>
<evidence type="ECO:0000313" key="2">
    <source>
        <dbReference type="Proteomes" id="UP000054485"/>
    </source>
</evidence>
<dbReference type="HOGENOM" id="CLU_006344_6_1_1"/>
<dbReference type="InParanoid" id="A0A0D0AL91"/>